<evidence type="ECO:0000256" key="6">
    <source>
        <dbReference type="ARBA" id="ARBA00022759"/>
    </source>
</evidence>
<evidence type="ECO:0000256" key="5">
    <source>
        <dbReference type="ARBA" id="ARBA00022723"/>
    </source>
</evidence>
<dbReference type="Gene3D" id="1.10.150.670">
    <property type="entry name" value="Crossover junction endonuclease EME1, DNA-binding domain"/>
    <property type="match status" value="1"/>
</dbReference>
<keyword evidence="9" id="KW-0460">Magnesium</keyword>
<dbReference type="GO" id="GO:0048476">
    <property type="term" value="C:Holliday junction resolvase complex"/>
    <property type="evidence" value="ECO:0007669"/>
    <property type="project" value="InterPro"/>
</dbReference>
<keyword evidence="11" id="KW-0234">DNA repair</keyword>
<evidence type="ECO:0000256" key="11">
    <source>
        <dbReference type="ARBA" id="ARBA00023204"/>
    </source>
</evidence>
<dbReference type="GO" id="GO:0008821">
    <property type="term" value="F:crossover junction DNA endonuclease activity"/>
    <property type="evidence" value="ECO:0007669"/>
    <property type="project" value="TreeGrafter"/>
</dbReference>
<dbReference type="AlphaFoldDB" id="A0A1B6L704"/>
<keyword evidence="14" id="KW-0175">Coiled coil</keyword>
<dbReference type="GO" id="GO:0006302">
    <property type="term" value="P:double-strand break repair"/>
    <property type="evidence" value="ECO:0007669"/>
    <property type="project" value="TreeGrafter"/>
</dbReference>
<feature type="region of interest" description="Disordered" evidence="15">
    <location>
        <begin position="1"/>
        <end position="21"/>
    </location>
</feature>
<dbReference type="GO" id="GO:0031573">
    <property type="term" value="P:mitotic intra-S DNA damage checkpoint signaling"/>
    <property type="evidence" value="ECO:0007669"/>
    <property type="project" value="TreeGrafter"/>
</dbReference>
<feature type="coiled-coil region" evidence="14">
    <location>
        <begin position="162"/>
        <end position="198"/>
    </location>
</feature>
<dbReference type="GO" id="GO:0005634">
    <property type="term" value="C:nucleus"/>
    <property type="evidence" value="ECO:0007669"/>
    <property type="project" value="UniProtKB-SubCell"/>
</dbReference>
<evidence type="ECO:0000313" key="16">
    <source>
        <dbReference type="EMBL" id="JAT19456.1"/>
    </source>
</evidence>
<dbReference type="InterPro" id="IPR042530">
    <property type="entry name" value="EME1/EME2_C"/>
</dbReference>
<evidence type="ECO:0000256" key="12">
    <source>
        <dbReference type="ARBA" id="ARBA00023242"/>
    </source>
</evidence>
<evidence type="ECO:0000256" key="14">
    <source>
        <dbReference type="SAM" id="Coils"/>
    </source>
</evidence>
<dbReference type="PANTHER" id="PTHR21077:SF5">
    <property type="entry name" value="CROSSOVER JUNCTION ENDONUCLEASE MMS4"/>
    <property type="match status" value="1"/>
</dbReference>
<gene>
    <name evidence="16" type="ORF">g.10915</name>
</gene>
<sequence>MTDIDVISLSSDSSRPSSPFINISEVLNDTEKRESTGISSKEQTIISPMKNRVVHALSESDDSELETESRTNTKGDIINEKFYSCKPNNFIKQLSLPVKSNSDVENHIGKEDDDDTTIKYYRALYSEVPKEDFSVQLQENNPSTSKKYTLDDLKNKESYPGNKIKMSKEQRLEEKLRKQKEKELIRAEKLATKELQNQIKPNNCMKYMTVILDSALISCPFSGTLIAAVQNSESKYEVSAQAVPLTVSWRREMPGPNIMEEKDVLLVWQWELVIPEIKHHSLSSKVQDIQAHHPGKCLFLIIYGLNGYFSYLKNKRRYVSSDPPKAKKGKRSSENEEFPYITKKEIEEELIELQISTNCTHRLIESPEDLGNFVIQVTKAIAETPFKLDKQKRVQENLEWFAVGDSRDCVAVDKAGNGLLRLWQQQLCQFNLAGHDVAQAIAAVYPSPLSIVRAYDSCSSQKECEDLLKDIPVRRCQGPLTSSRRIGPELSKKIYTFFRATDGDTPLSQEQ</sequence>
<evidence type="ECO:0000256" key="10">
    <source>
        <dbReference type="ARBA" id="ARBA00023172"/>
    </source>
</evidence>
<evidence type="ECO:0000256" key="15">
    <source>
        <dbReference type="SAM" id="MobiDB-lite"/>
    </source>
</evidence>
<keyword evidence="5" id="KW-0479">Metal-binding</keyword>
<evidence type="ECO:0000256" key="9">
    <source>
        <dbReference type="ARBA" id="ARBA00022842"/>
    </source>
</evidence>
<dbReference type="Gene3D" id="3.40.50.10130">
    <property type="match status" value="1"/>
</dbReference>
<keyword evidence="13" id="KW-0469">Meiosis</keyword>
<keyword evidence="10" id="KW-0233">DNA recombination</keyword>
<reference evidence="16" key="1">
    <citation type="submission" date="2015-11" db="EMBL/GenBank/DDBJ databases">
        <title>De novo transcriptome assembly of four potential Pierce s Disease insect vectors from Arizona vineyards.</title>
        <authorList>
            <person name="Tassone E.E."/>
        </authorList>
    </citation>
    <scope>NUCLEOTIDE SEQUENCE</scope>
</reference>
<proteinExistence type="inferred from homology"/>
<comment type="cofactor">
    <cofactor evidence="1">
        <name>Mg(2+)</name>
        <dbReference type="ChEBI" id="CHEBI:18420"/>
    </cofactor>
</comment>
<evidence type="ECO:0000256" key="8">
    <source>
        <dbReference type="ARBA" id="ARBA00022801"/>
    </source>
</evidence>
<dbReference type="PANTHER" id="PTHR21077">
    <property type="entry name" value="EME1 PROTEIN"/>
    <property type="match status" value="1"/>
</dbReference>
<protein>
    <submittedName>
        <fullName evidence="16">Uncharacterized protein</fullName>
    </submittedName>
</protein>
<comment type="subcellular location">
    <subcellularLocation>
        <location evidence="2">Nucleus</location>
    </subcellularLocation>
</comment>
<dbReference type="EMBL" id="GEBQ01020521">
    <property type="protein sequence ID" value="JAT19456.1"/>
    <property type="molecule type" value="Transcribed_RNA"/>
</dbReference>
<evidence type="ECO:0000256" key="1">
    <source>
        <dbReference type="ARBA" id="ARBA00001946"/>
    </source>
</evidence>
<keyword evidence="7" id="KW-0227">DNA damage</keyword>
<evidence type="ECO:0000256" key="4">
    <source>
        <dbReference type="ARBA" id="ARBA00022722"/>
    </source>
</evidence>
<dbReference type="GO" id="GO:0046872">
    <property type="term" value="F:metal ion binding"/>
    <property type="evidence" value="ECO:0007669"/>
    <property type="project" value="UniProtKB-KW"/>
</dbReference>
<accession>A0A1B6L704</accession>
<dbReference type="InterPro" id="IPR033310">
    <property type="entry name" value="Mms4/EME1/EME2"/>
</dbReference>
<organism evidence="16">
    <name type="scientific">Graphocephala atropunctata</name>
    <dbReference type="NCBI Taxonomy" id="36148"/>
    <lineage>
        <taxon>Eukaryota</taxon>
        <taxon>Metazoa</taxon>
        <taxon>Ecdysozoa</taxon>
        <taxon>Arthropoda</taxon>
        <taxon>Hexapoda</taxon>
        <taxon>Insecta</taxon>
        <taxon>Pterygota</taxon>
        <taxon>Neoptera</taxon>
        <taxon>Paraneoptera</taxon>
        <taxon>Hemiptera</taxon>
        <taxon>Auchenorrhyncha</taxon>
        <taxon>Membracoidea</taxon>
        <taxon>Cicadellidae</taxon>
        <taxon>Cicadellinae</taxon>
        <taxon>Cicadellini</taxon>
        <taxon>Graphocephala</taxon>
    </lineage>
</organism>
<keyword evidence="6" id="KW-0255">Endonuclease</keyword>
<dbReference type="GO" id="GO:0031297">
    <property type="term" value="P:replication fork processing"/>
    <property type="evidence" value="ECO:0007669"/>
    <property type="project" value="TreeGrafter"/>
</dbReference>
<evidence type="ECO:0000256" key="2">
    <source>
        <dbReference type="ARBA" id="ARBA00004123"/>
    </source>
</evidence>
<keyword evidence="4" id="KW-0540">Nuclease</keyword>
<keyword evidence="12" id="KW-0539">Nucleus</keyword>
<feature type="compositionally biased region" description="Low complexity" evidence="15">
    <location>
        <begin position="8"/>
        <end position="18"/>
    </location>
</feature>
<dbReference type="FunFam" id="1.10.150.670:FF:000002">
    <property type="entry name" value="Crossover junction endonuclease EME1"/>
    <property type="match status" value="1"/>
</dbReference>
<name>A0A1B6L704_9HEMI</name>
<keyword evidence="8" id="KW-0378">Hydrolase</keyword>
<evidence type="ECO:0000256" key="13">
    <source>
        <dbReference type="ARBA" id="ARBA00023254"/>
    </source>
</evidence>
<dbReference type="GO" id="GO:0000712">
    <property type="term" value="P:resolution of meiotic recombination intermediates"/>
    <property type="evidence" value="ECO:0007669"/>
    <property type="project" value="TreeGrafter"/>
</dbReference>
<evidence type="ECO:0000256" key="7">
    <source>
        <dbReference type="ARBA" id="ARBA00022763"/>
    </source>
</evidence>
<comment type="similarity">
    <text evidence="3">Belongs to the EME1/MMS4 family.</text>
</comment>
<evidence type="ECO:0000256" key="3">
    <source>
        <dbReference type="ARBA" id="ARBA00005313"/>
    </source>
</evidence>
<dbReference type="Pfam" id="PF21292">
    <property type="entry name" value="EME1-MUS81_C"/>
    <property type="match status" value="1"/>
</dbReference>